<evidence type="ECO:0000256" key="3">
    <source>
        <dbReference type="SAM" id="Phobius"/>
    </source>
</evidence>
<dbReference type="Pfam" id="PF08030">
    <property type="entry name" value="NAD_binding_6"/>
    <property type="match status" value="1"/>
</dbReference>
<dbReference type="AlphaFoldDB" id="A0A7S1YCJ9"/>
<dbReference type="PANTHER" id="PTHR11972:SF69">
    <property type="entry name" value="FERRIC REDUCTION OXIDASE 6-RELATED"/>
    <property type="match status" value="1"/>
</dbReference>
<accession>A0A7S1YCJ9</accession>
<feature type="domain" description="FAD-binding FR-type" evidence="4">
    <location>
        <begin position="1"/>
        <end position="92"/>
    </location>
</feature>
<dbReference type="InterPro" id="IPR017938">
    <property type="entry name" value="Riboflavin_synthase-like_b-brl"/>
</dbReference>
<dbReference type="PROSITE" id="PS51384">
    <property type="entry name" value="FAD_FR"/>
    <property type="match status" value="1"/>
</dbReference>
<dbReference type="InterPro" id="IPR039261">
    <property type="entry name" value="FNR_nucleotide-bd"/>
</dbReference>
<dbReference type="Gene3D" id="3.40.50.80">
    <property type="entry name" value="Nucleotide-binding domain of ferredoxin-NADP reductase (FNR) module"/>
    <property type="match status" value="2"/>
</dbReference>
<evidence type="ECO:0000256" key="2">
    <source>
        <dbReference type="SAM" id="MobiDB-lite"/>
    </source>
</evidence>
<evidence type="ECO:0000313" key="5">
    <source>
        <dbReference type="EMBL" id="CAD9291465.1"/>
    </source>
</evidence>
<dbReference type="SUPFAM" id="SSF63380">
    <property type="entry name" value="Riboflavin synthase domain-like"/>
    <property type="match status" value="1"/>
</dbReference>
<dbReference type="GO" id="GO:0005886">
    <property type="term" value="C:plasma membrane"/>
    <property type="evidence" value="ECO:0007669"/>
    <property type="project" value="TreeGrafter"/>
</dbReference>
<dbReference type="CDD" id="cd06186">
    <property type="entry name" value="NOX_Duox_like_FAD_NADP"/>
    <property type="match status" value="1"/>
</dbReference>
<proteinExistence type="predicted"/>
<feature type="region of interest" description="Disordered" evidence="2">
    <location>
        <begin position="497"/>
        <end position="570"/>
    </location>
</feature>
<keyword evidence="3" id="KW-0812">Transmembrane</keyword>
<dbReference type="InterPro" id="IPR013112">
    <property type="entry name" value="FAD-bd_8"/>
</dbReference>
<dbReference type="Gene3D" id="2.40.30.10">
    <property type="entry name" value="Translation factors"/>
    <property type="match status" value="1"/>
</dbReference>
<keyword evidence="3" id="KW-1133">Transmembrane helix</keyword>
<organism evidence="5">
    <name type="scientific">Grammatophora oceanica</name>
    <dbReference type="NCBI Taxonomy" id="210454"/>
    <lineage>
        <taxon>Eukaryota</taxon>
        <taxon>Sar</taxon>
        <taxon>Stramenopiles</taxon>
        <taxon>Ochrophyta</taxon>
        <taxon>Bacillariophyta</taxon>
        <taxon>Fragilariophyceae</taxon>
        <taxon>Fragilariophycidae</taxon>
        <taxon>Rhabdonematales</taxon>
        <taxon>Grammatophoraceae</taxon>
        <taxon>Grammatophora</taxon>
    </lineage>
</organism>
<dbReference type="PANTHER" id="PTHR11972">
    <property type="entry name" value="NADPH OXIDASE"/>
    <property type="match status" value="1"/>
</dbReference>
<dbReference type="InterPro" id="IPR013121">
    <property type="entry name" value="Fe_red_NAD-bd_6"/>
</dbReference>
<dbReference type="Pfam" id="PF08022">
    <property type="entry name" value="FAD_binding_8"/>
    <property type="match status" value="1"/>
</dbReference>
<keyword evidence="1" id="KW-0560">Oxidoreductase</keyword>
<feature type="compositionally biased region" description="Polar residues" evidence="2">
    <location>
        <begin position="500"/>
        <end position="514"/>
    </location>
</feature>
<feature type="transmembrane region" description="Helical" evidence="3">
    <location>
        <begin position="284"/>
        <end position="302"/>
    </location>
</feature>
<protein>
    <recommendedName>
        <fullName evidence="4">FAD-binding FR-type domain-containing protein</fullName>
    </recommendedName>
</protein>
<keyword evidence="3" id="KW-0472">Membrane</keyword>
<dbReference type="InterPro" id="IPR050369">
    <property type="entry name" value="RBOH/FRE"/>
</dbReference>
<gene>
    <name evidence="5" type="ORF">GOCE00092_LOCUS17121</name>
</gene>
<sequence length="570" mass="65586">MIILKLKRPALMCFHPGQYAFLKIKEIESQWHPFSIASGPQSEFLEFYIEVFDQGSWTRKLWGMLDGDGDRENSNKTVWVEVMGPYGTPLANVQDFSHVVSIGSGTGVVPMLSMLKQHVRHILRLEPSEYFRDLRQLQRDVYRLEVARQPRKGSLAQKLSSCWRKDSKEKASVTETLRHQVKRRLRSSITALKTQPVGTYDHTVTSREIKDATKKVTRLYYGVVALVVMPILGILLVGMHLSWCTLPFDKAEWMENALAICTCIFYGLFGVVATCFWDGNDLPAYMDFCFSVVGAFSCWYWFEKNLFGSFSTFDMMTYLMLTGYMTMRCWYEVVKPRHHSFRTEMLRSGINTVDKMEFVWVTRSAKLVSEIMPDINRIYDTLVEKWGEAHAARVLDIKVFVTDKDADAVRRLRESMENTNLYKNGHYTFGRPDLLKVIEDHTLDCSTKLRNSYTLLAFCGSPQLSHEIHRMKISNDISAAITGNKNHQMEYVSESYGGYKSQSGKKTEPQNVGDATNEEASVMTETTASPWRRTKRYDSTVSADDWQDEADEETKSMLEEGDIDPRLFEI</sequence>
<feature type="transmembrane region" description="Helical" evidence="3">
    <location>
        <begin position="219"/>
        <end position="237"/>
    </location>
</feature>
<feature type="compositionally biased region" description="Basic and acidic residues" evidence="2">
    <location>
        <begin position="553"/>
        <end position="570"/>
    </location>
</feature>
<dbReference type="EMBL" id="HBGK01032825">
    <property type="protein sequence ID" value="CAD9291465.1"/>
    <property type="molecule type" value="Transcribed_RNA"/>
</dbReference>
<evidence type="ECO:0000259" key="4">
    <source>
        <dbReference type="PROSITE" id="PS51384"/>
    </source>
</evidence>
<dbReference type="GO" id="GO:0016491">
    <property type="term" value="F:oxidoreductase activity"/>
    <property type="evidence" value="ECO:0007669"/>
    <property type="project" value="UniProtKB-KW"/>
</dbReference>
<reference evidence="5" key="1">
    <citation type="submission" date="2021-01" db="EMBL/GenBank/DDBJ databases">
        <authorList>
            <person name="Corre E."/>
            <person name="Pelletier E."/>
            <person name="Niang G."/>
            <person name="Scheremetjew M."/>
            <person name="Finn R."/>
            <person name="Kale V."/>
            <person name="Holt S."/>
            <person name="Cochrane G."/>
            <person name="Meng A."/>
            <person name="Brown T."/>
            <person name="Cohen L."/>
        </authorList>
    </citation>
    <scope>NUCLEOTIDE SEQUENCE</scope>
    <source>
        <strain evidence="5">CCMP 410</strain>
    </source>
</reference>
<evidence type="ECO:0000256" key="1">
    <source>
        <dbReference type="ARBA" id="ARBA00023002"/>
    </source>
</evidence>
<dbReference type="InterPro" id="IPR017927">
    <property type="entry name" value="FAD-bd_FR_type"/>
</dbReference>
<dbReference type="SUPFAM" id="SSF52343">
    <property type="entry name" value="Ferredoxin reductase-like, C-terminal NADP-linked domain"/>
    <property type="match status" value="1"/>
</dbReference>
<feature type="transmembrane region" description="Helical" evidence="3">
    <location>
        <begin position="257"/>
        <end position="277"/>
    </location>
</feature>
<name>A0A7S1YCJ9_9STRA</name>